<reference evidence="1" key="1">
    <citation type="submission" date="2018-05" db="EMBL/GenBank/DDBJ databases">
        <authorList>
            <person name="Lanie J.A."/>
            <person name="Ng W.-L."/>
            <person name="Kazmierczak K.M."/>
            <person name="Andrzejewski T.M."/>
            <person name="Davidsen T.M."/>
            <person name="Wayne K.J."/>
            <person name="Tettelin H."/>
            <person name="Glass J.I."/>
            <person name="Rusch D."/>
            <person name="Podicherti R."/>
            <person name="Tsui H.-C.T."/>
            <person name="Winkler M.E."/>
        </authorList>
    </citation>
    <scope>NUCLEOTIDE SEQUENCE</scope>
</reference>
<proteinExistence type="predicted"/>
<dbReference type="InterPro" id="IPR013320">
    <property type="entry name" value="ConA-like_dom_sf"/>
</dbReference>
<dbReference type="AlphaFoldDB" id="A0A382EV78"/>
<evidence type="ECO:0000313" key="1">
    <source>
        <dbReference type="EMBL" id="SVB54202.1"/>
    </source>
</evidence>
<dbReference type="EMBL" id="UINC01046331">
    <property type="protein sequence ID" value="SVB54202.1"/>
    <property type="molecule type" value="Genomic_DNA"/>
</dbReference>
<feature type="non-terminal residue" evidence="1">
    <location>
        <position position="132"/>
    </location>
</feature>
<organism evidence="1">
    <name type="scientific">marine metagenome</name>
    <dbReference type="NCBI Taxonomy" id="408172"/>
    <lineage>
        <taxon>unclassified sequences</taxon>
        <taxon>metagenomes</taxon>
        <taxon>ecological metagenomes</taxon>
    </lineage>
</organism>
<evidence type="ECO:0008006" key="2">
    <source>
        <dbReference type="Google" id="ProtNLM"/>
    </source>
</evidence>
<name>A0A382EV78_9ZZZZ</name>
<gene>
    <name evidence="1" type="ORF">METZ01_LOCUS207056</name>
</gene>
<accession>A0A382EV78</accession>
<dbReference type="Gene3D" id="2.60.120.200">
    <property type="match status" value="1"/>
</dbReference>
<dbReference type="PROSITE" id="PS51257">
    <property type="entry name" value="PROKAR_LIPOPROTEIN"/>
    <property type="match status" value="1"/>
</dbReference>
<dbReference type="SUPFAM" id="SSF49899">
    <property type="entry name" value="Concanavalin A-like lectins/glucanases"/>
    <property type="match status" value="1"/>
</dbReference>
<sequence>MRGRTILALAVTVLLGACGTSSLKEKDMESDSIGKGVSVPKATTELCRDVCDGLVAYYPFFGNTRDTSGNSLDGLVKGATLTTDRDGNENRAYKFNGKTFDNGTTTHIELPLSSLTQNLEQSDYSVAAWVKP</sequence>
<protein>
    <recommendedName>
        <fullName evidence="2">Lipoprotein</fullName>
    </recommendedName>
</protein>